<protein>
    <submittedName>
        <fullName evidence="1">Uncharacterized protein</fullName>
    </submittedName>
</protein>
<keyword evidence="2" id="KW-1185">Reference proteome</keyword>
<accession>A0AAV7N514</accession>
<dbReference type="Proteomes" id="UP001066276">
    <property type="component" value="Chromosome 9"/>
</dbReference>
<comment type="caution">
    <text evidence="1">The sequence shown here is derived from an EMBL/GenBank/DDBJ whole genome shotgun (WGS) entry which is preliminary data.</text>
</comment>
<proteinExistence type="predicted"/>
<sequence length="584" mass="64856">MRLTLTMAAELCSVPDHKLDCELYNTELVGLSPDARLSAGLMQLLMLMLVAAMGTVASVRTKARPGRRELLLLISAHRRRELSLLFRAHEGQAWEESTLTARQCARRRGLVGESFSLPISVHGRRELSVRVKDRPGRRELLLLISAHEVNAHRRREISLLISAHEGQAWEEKALTAHQCARRPGLGGGALISAHEGQAWKKRALTARQCVRRPGLGGMRCHCSSVRTGGESFSLLISVHGRRELSLLLSAHKGQAWEESALAARQCARRPGLGGERSRCSSVRMKPRPGRRELSLLVSAHEGQAWEESALTDRQCAQEERASHCSSVCMGGESSHCSSVHTNDRSGRRELHCSSVRTKARPGRRVLSLLVSAHEGQTWEERALTARQCARSPGRVRTKARPVRKELLIARQCARKPGLGGESSHCPSVRTKTRPGRRELSLLVRAHEDQAWEERALTTYLCARRLGLGGESPHYPSVRTKARPGRRELLTAHQCAREERARCSSVCTNDRPGRRELSLLVSAHGMREFSLLVRAHEDQAWEKRALTTHLCAQTPDLVGESFSLLISAHGRRELSLLVSAHEAQA</sequence>
<name>A0AAV7N514_PLEWA</name>
<dbReference type="EMBL" id="JANPWB010000013">
    <property type="protein sequence ID" value="KAJ1111105.1"/>
    <property type="molecule type" value="Genomic_DNA"/>
</dbReference>
<evidence type="ECO:0000313" key="2">
    <source>
        <dbReference type="Proteomes" id="UP001066276"/>
    </source>
</evidence>
<dbReference type="AlphaFoldDB" id="A0AAV7N514"/>
<reference evidence="1" key="1">
    <citation type="journal article" date="2022" name="bioRxiv">
        <title>Sequencing and chromosome-scale assembly of the giantPleurodeles waltlgenome.</title>
        <authorList>
            <person name="Brown T."/>
            <person name="Elewa A."/>
            <person name="Iarovenko S."/>
            <person name="Subramanian E."/>
            <person name="Araus A.J."/>
            <person name="Petzold A."/>
            <person name="Susuki M."/>
            <person name="Suzuki K.-i.T."/>
            <person name="Hayashi T."/>
            <person name="Toyoda A."/>
            <person name="Oliveira C."/>
            <person name="Osipova E."/>
            <person name="Leigh N.D."/>
            <person name="Simon A."/>
            <person name="Yun M.H."/>
        </authorList>
    </citation>
    <scope>NUCLEOTIDE SEQUENCE</scope>
    <source>
        <strain evidence="1">20211129_DDA</strain>
        <tissue evidence="1">Liver</tissue>
    </source>
</reference>
<evidence type="ECO:0000313" key="1">
    <source>
        <dbReference type="EMBL" id="KAJ1111105.1"/>
    </source>
</evidence>
<organism evidence="1 2">
    <name type="scientific">Pleurodeles waltl</name>
    <name type="common">Iberian ribbed newt</name>
    <dbReference type="NCBI Taxonomy" id="8319"/>
    <lineage>
        <taxon>Eukaryota</taxon>
        <taxon>Metazoa</taxon>
        <taxon>Chordata</taxon>
        <taxon>Craniata</taxon>
        <taxon>Vertebrata</taxon>
        <taxon>Euteleostomi</taxon>
        <taxon>Amphibia</taxon>
        <taxon>Batrachia</taxon>
        <taxon>Caudata</taxon>
        <taxon>Salamandroidea</taxon>
        <taxon>Salamandridae</taxon>
        <taxon>Pleurodelinae</taxon>
        <taxon>Pleurodeles</taxon>
    </lineage>
</organism>
<gene>
    <name evidence="1" type="ORF">NDU88_008443</name>
</gene>